<organism evidence="2 3">
    <name type="scientific">Candidatus Mycosynbacter amalyticus</name>
    <dbReference type="NCBI Taxonomy" id="2665156"/>
    <lineage>
        <taxon>Bacteria</taxon>
        <taxon>Candidatus Saccharimonadota</taxon>
        <taxon>Candidatus Saccharimonadota incertae sedis</taxon>
        <taxon>Candidatus Mycosynbacter</taxon>
    </lineage>
</organism>
<dbReference type="InterPro" id="IPR000600">
    <property type="entry name" value="ROK"/>
</dbReference>
<dbReference type="PANTHER" id="PTHR18964:SF149">
    <property type="entry name" value="BIFUNCTIONAL UDP-N-ACETYLGLUCOSAMINE 2-EPIMERASE_N-ACETYLMANNOSAMINE KINASE"/>
    <property type="match status" value="1"/>
</dbReference>
<comment type="similarity">
    <text evidence="1">Belongs to the ROK (NagC/XylR) family.</text>
</comment>
<dbReference type="Proteomes" id="UP001059824">
    <property type="component" value="Chromosome"/>
</dbReference>
<dbReference type="InterPro" id="IPR043129">
    <property type="entry name" value="ATPase_NBD"/>
</dbReference>
<dbReference type="KEGG" id="mama:GII36_01245"/>
<evidence type="ECO:0000256" key="1">
    <source>
        <dbReference type="ARBA" id="ARBA00006479"/>
    </source>
</evidence>
<evidence type="ECO:0000313" key="2">
    <source>
        <dbReference type="EMBL" id="QHN42472.1"/>
    </source>
</evidence>
<evidence type="ECO:0000313" key="3">
    <source>
        <dbReference type="Proteomes" id="UP001059824"/>
    </source>
</evidence>
<dbReference type="SUPFAM" id="SSF53067">
    <property type="entry name" value="Actin-like ATPase domain"/>
    <property type="match status" value="1"/>
</dbReference>
<dbReference type="Gene3D" id="3.30.420.40">
    <property type="match status" value="2"/>
</dbReference>
<sequence length="275" mass="30061">MIVTVDTGGTKTLISSFTKAGRIGKQIVYPTPHDPIKYVQLLRQALESEYAGKPVDLIVIALPGIIDDGIARWCPNLGWKNFDVRVALGSVLDGAPIHVENDANLAGLAEARLLDPIPDFALYVTISTGIGTGFISQGHIDPGLETSEGGHALVEFDGQVREWESFASGRAIKETYGKFARDIKRKGDWNHIADRISRGFLAVIPISQPDVIIFGGSVGTYFDRFATQLADLLDEQLPPHITRPTLLQAQHPEHAVIYGGYYYALDVLAGRKTRK</sequence>
<gene>
    <name evidence="2" type="ORF">GII36_01245</name>
</gene>
<dbReference type="PANTHER" id="PTHR18964">
    <property type="entry name" value="ROK (REPRESSOR, ORF, KINASE) FAMILY"/>
    <property type="match status" value="1"/>
</dbReference>
<reference evidence="2" key="1">
    <citation type="journal article" date="2021" name="Nat. Microbiol.">
        <title>Cocultivation of an ultrasmall environmental parasitic bacterium with lytic ability against bacteria associated with wastewater foams.</title>
        <authorList>
            <person name="Batinovic S."/>
            <person name="Rose J.J.A."/>
            <person name="Ratcliffe J."/>
            <person name="Seviour R.J."/>
            <person name="Petrovski S."/>
        </authorList>
    </citation>
    <scope>NUCLEOTIDE SEQUENCE</scope>
    <source>
        <strain evidence="2">JR1</strain>
    </source>
</reference>
<name>A0A857MLI9_9BACT</name>
<dbReference type="AlphaFoldDB" id="A0A857MLI9"/>
<dbReference type="Pfam" id="PF00480">
    <property type="entry name" value="ROK"/>
    <property type="match status" value="1"/>
</dbReference>
<proteinExistence type="inferred from homology"/>
<accession>A0A857MLI9</accession>
<keyword evidence="3" id="KW-1185">Reference proteome</keyword>
<protein>
    <submittedName>
        <fullName evidence="2">ROK family protein</fullName>
    </submittedName>
</protein>
<dbReference type="RefSeq" id="WP_260763827.1">
    <property type="nucleotide sequence ID" value="NZ_CP045921.1"/>
</dbReference>
<dbReference type="CDD" id="cd23763">
    <property type="entry name" value="ASKHA_ATPase_ROK"/>
    <property type="match status" value="1"/>
</dbReference>
<dbReference type="EMBL" id="CP045921">
    <property type="protein sequence ID" value="QHN42472.1"/>
    <property type="molecule type" value="Genomic_DNA"/>
</dbReference>